<dbReference type="SUPFAM" id="SSF51679">
    <property type="entry name" value="Bacterial luciferase-like"/>
    <property type="match status" value="1"/>
</dbReference>
<proteinExistence type="predicted"/>
<dbReference type="OrthoDB" id="5723200at2"/>
<dbReference type="InterPro" id="IPR036661">
    <property type="entry name" value="Luciferase-like_sf"/>
</dbReference>
<protein>
    <recommendedName>
        <fullName evidence="3">Luciferase-like domain-containing protein</fullName>
    </recommendedName>
</protein>
<reference evidence="1 2" key="1">
    <citation type="submission" date="2016-07" db="EMBL/GenBank/DDBJ databases">
        <title>Draft genome sequence of Prauserella sp. YIM 121212, isolated from alkaline soil.</title>
        <authorList>
            <person name="Ruckert C."/>
            <person name="Albersmeier A."/>
            <person name="Jiang C.-L."/>
            <person name="Jiang Y."/>
            <person name="Kalinowski J."/>
            <person name="Schneider O."/>
            <person name="Winkler A."/>
            <person name="Zotchev S.B."/>
        </authorList>
    </citation>
    <scope>NUCLEOTIDE SEQUENCE [LARGE SCALE GENOMIC DNA]</scope>
    <source>
        <strain evidence="1 2">YIM 121212</strain>
    </source>
</reference>
<gene>
    <name evidence="1" type="ORF">BA062_13045</name>
</gene>
<evidence type="ECO:0000313" key="1">
    <source>
        <dbReference type="EMBL" id="PXY36334.1"/>
    </source>
</evidence>
<dbReference type="EMBL" id="MASU01000005">
    <property type="protein sequence ID" value="PXY36334.1"/>
    <property type="molecule type" value="Genomic_DNA"/>
</dbReference>
<dbReference type="Gene3D" id="3.20.20.30">
    <property type="entry name" value="Luciferase-like domain"/>
    <property type="match status" value="1"/>
</dbReference>
<comment type="caution">
    <text evidence="1">The sequence shown here is derived from an EMBL/GenBank/DDBJ whole genome shotgun (WGS) entry which is preliminary data.</text>
</comment>
<accession>A0A318LSP3</accession>
<sequence length="84" mass="8969">MRIGIGLPAAIPGAEPTSIGRWAAESERCGFPAPGVIDRLVYDNLDRLAAAAASTRRAELLTTVLNIGYRRNPVVICRGSCRTC</sequence>
<evidence type="ECO:0008006" key="3">
    <source>
        <dbReference type="Google" id="ProtNLM"/>
    </source>
</evidence>
<keyword evidence="2" id="KW-1185">Reference proteome</keyword>
<name>A0A318LSP3_9PSEU</name>
<dbReference type="Proteomes" id="UP000247892">
    <property type="component" value="Unassembled WGS sequence"/>
</dbReference>
<dbReference type="AlphaFoldDB" id="A0A318LSP3"/>
<evidence type="ECO:0000313" key="2">
    <source>
        <dbReference type="Proteomes" id="UP000247892"/>
    </source>
</evidence>
<organism evidence="1 2">
    <name type="scientific">Prauserella flavalba</name>
    <dbReference type="NCBI Taxonomy" id="1477506"/>
    <lineage>
        <taxon>Bacteria</taxon>
        <taxon>Bacillati</taxon>
        <taxon>Actinomycetota</taxon>
        <taxon>Actinomycetes</taxon>
        <taxon>Pseudonocardiales</taxon>
        <taxon>Pseudonocardiaceae</taxon>
        <taxon>Prauserella</taxon>
    </lineage>
</organism>
<dbReference type="GO" id="GO:0016705">
    <property type="term" value="F:oxidoreductase activity, acting on paired donors, with incorporation or reduction of molecular oxygen"/>
    <property type="evidence" value="ECO:0007669"/>
    <property type="project" value="InterPro"/>
</dbReference>
<dbReference type="RefSeq" id="WP_110336346.1">
    <property type="nucleotide sequence ID" value="NZ_JBHVKT010000001.1"/>
</dbReference>